<dbReference type="InterPro" id="IPR027417">
    <property type="entry name" value="P-loop_NTPase"/>
</dbReference>
<feature type="domain" description="Kinesin motor" evidence="2">
    <location>
        <begin position="40"/>
        <end position="376"/>
    </location>
</feature>
<gene>
    <name evidence="3" type="ORF">X797_006441</name>
</gene>
<keyword evidence="1" id="KW-0547">Nucleotide-binding</keyword>
<dbReference type="GO" id="GO:0003777">
    <property type="term" value="F:microtubule motor activity"/>
    <property type="evidence" value="ECO:0007669"/>
    <property type="project" value="InterPro"/>
</dbReference>
<dbReference type="SMART" id="SM00129">
    <property type="entry name" value="KISc"/>
    <property type="match status" value="1"/>
</dbReference>
<dbReference type="GO" id="GO:0007018">
    <property type="term" value="P:microtubule-based movement"/>
    <property type="evidence" value="ECO:0007669"/>
    <property type="project" value="InterPro"/>
</dbReference>
<keyword evidence="1" id="KW-0505">Motor protein</keyword>
<feature type="binding site" evidence="1">
    <location>
        <begin position="132"/>
        <end position="139"/>
    </location>
    <ligand>
        <name>ATP</name>
        <dbReference type="ChEBI" id="CHEBI:30616"/>
    </ligand>
</feature>
<dbReference type="AlphaFoldDB" id="A0A014P9T2"/>
<dbReference type="GO" id="GO:0008017">
    <property type="term" value="F:microtubule binding"/>
    <property type="evidence" value="ECO:0007669"/>
    <property type="project" value="InterPro"/>
</dbReference>
<evidence type="ECO:0000259" key="2">
    <source>
        <dbReference type="PROSITE" id="PS50067"/>
    </source>
</evidence>
<comment type="caution">
    <text evidence="3">The sequence shown here is derived from an EMBL/GenBank/DDBJ whole genome shotgun (WGS) entry which is preliminary data.</text>
</comment>
<name>A0A014P9T2_9HYPO</name>
<evidence type="ECO:0000256" key="1">
    <source>
        <dbReference type="PROSITE-ProRule" id="PRU00283"/>
    </source>
</evidence>
<protein>
    <submittedName>
        <fullName evidence="3">Kinesin motor domain protein</fullName>
    </submittedName>
</protein>
<dbReference type="PANTHER" id="PTHR47969:SF9">
    <property type="entry name" value="KINESIN-LIKE PROTEIN"/>
    <property type="match status" value="1"/>
</dbReference>
<dbReference type="InterPro" id="IPR001752">
    <property type="entry name" value="Kinesin_motor_dom"/>
</dbReference>
<dbReference type="Gene3D" id="3.40.850.10">
    <property type="entry name" value="Kinesin motor domain"/>
    <property type="match status" value="1"/>
</dbReference>
<dbReference type="OrthoDB" id="3176171at2759"/>
<accession>A0A014P9T2</accession>
<organism evidence="3 4">
    <name type="scientific">Metarhizium robertsii</name>
    <dbReference type="NCBI Taxonomy" id="568076"/>
    <lineage>
        <taxon>Eukaryota</taxon>
        <taxon>Fungi</taxon>
        <taxon>Dikarya</taxon>
        <taxon>Ascomycota</taxon>
        <taxon>Pezizomycotina</taxon>
        <taxon>Sordariomycetes</taxon>
        <taxon>Hypocreomycetidae</taxon>
        <taxon>Hypocreales</taxon>
        <taxon>Clavicipitaceae</taxon>
        <taxon>Metarhizium</taxon>
    </lineage>
</organism>
<comment type="similarity">
    <text evidence="1">Belongs to the TRAFAC class myosin-kinesin ATPase superfamily. Kinesin family.</text>
</comment>
<reference evidence="3 4" key="1">
    <citation type="submission" date="2014-02" db="EMBL/GenBank/DDBJ databases">
        <title>The genome sequence of the entomopathogenic fungus Metarhizium robertsii ARSEF 2575.</title>
        <authorList>
            <person name="Giuliano Garisto Donzelli B."/>
            <person name="Roe B.A."/>
            <person name="Macmil S.L."/>
            <person name="Krasnoff S.B."/>
            <person name="Gibson D.M."/>
        </authorList>
    </citation>
    <scope>NUCLEOTIDE SEQUENCE [LARGE SCALE GENOMIC DNA]</scope>
    <source>
        <strain evidence="3 4">ARSEF 2575</strain>
    </source>
</reference>
<dbReference type="Proteomes" id="UP000030151">
    <property type="component" value="Unassembled WGS sequence"/>
</dbReference>
<dbReference type="PRINTS" id="PR00380">
    <property type="entry name" value="KINESINHEAVY"/>
</dbReference>
<dbReference type="Pfam" id="PF00225">
    <property type="entry name" value="Kinesin"/>
    <property type="match status" value="1"/>
</dbReference>
<dbReference type="PANTHER" id="PTHR47969">
    <property type="entry name" value="CHROMOSOME-ASSOCIATED KINESIN KIF4A-RELATED"/>
    <property type="match status" value="1"/>
</dbReference>
<dbReference type="eggNOG" id="KOG0246">
    <property type="taxonomic scope" value="Eukaryota"/>
</dbReference>
<dbReference type="GO" id="GO:0051231">
    <property type="term" value="P:spindle elongation"/>
    <property type="evidence" value="ECO:0007669"/>
    <property type="project" value="TreeGrafter"/>
</dbReference>
<dbReference type="SUPFAM" id="SSF52540">
    <property type="entry name" value="P-loop containing nucleoside triphosphate hydrolases"/>
    <property type="match status" value="1"/>
</dbReference>
<dbReference type="EMBL" id="JELW01000013">
    <property type="protein sequence ID" value="EXV00381.1"/>
    <property type="molecule type" value="Genomic_DNA"/>
</dbReference>
<dbReference type="GO" id="GO:0007052">
    <property type="term" value="P:mitotic spindle organization"/>
    <property type="evidence" value="ECO:0007669"/>
    <property type="project" value="TreeGrafter"/>
</dbReference>
<dbReference type="GO" id="GO:0005524">
    <property type="term" value="F:ATP binding"/>
    <property type="evidence" value="ECO:0007669"/>
    <property type="project" value="UniProtKB-UniRule"/>
</dbReference>
<evidence type="ECO:0000313" key="3">
    <source>
        <dbReference type="EMBL" id="EXV00381.1"/>
    </source>
</evidence>
<proteinExistence type="inferred from homology"/>
<dbReference type="PROSITE" id="PS50067">
    <property type="entry name" value="KINESIN_MOTOR_2"/>
    <property type="match status" value="1"/>
</dbReference>
<dbReference type="GO" id="GO:0005875">
    <property type="term" value="C:microtubule associated complex"/>
    <property type="evidence" value="ECO:0007669"/>
    <property type="project" value="TreeGrafter"/>
</dbReference>
<dbReference type="InterPro" id="IPR027640">
    <property type="entry name" value="Kinesin-like_fam"/>
</dbReference>
<evidence type="ECO:0000313" key="4">
    <source>
        <dbReference type="Proteomes" id="UP000030151"/>
    </source>
</evidence>
<keyword evidence="1" id="KW-0067">ATP-binding</keyword>
<dbReference type="HOGENOM" id="CLU_001485_2_0_1"/>
<dbReference type="InterPro" id="IPR036961">
    <property type="entry name" value="Kinesin_motor_dom_sf"/>
</dbReference>
<sequence length="626" mass="68645">MEKFYLENADFYRALLKSLNKTSPEPRTPQQLATETTSPDVVVCARIRPLLEEDVAAGFPCAVFPRVARPGIVDIHDLYNHPRGRPILKSSTYQVDRTFTSQADTGEIYDSLVADLVAFASNGGVGTLFAYGQTGSGKTFTISHLEKLVAMSLMEGNDTSQRQVHMTIIDLAGNAAHDLLNSREPISILEDSFGATQLAGAVEHQVRCRDDMMELIERAASFRRTAPTLKNDSSSRSHGICRIRITNPAAGPDSAGLLYLIDLAGSEAARDVATHGADRMRETREINMSLSVLKDCIRNKAELDALASAGRGRKSKQRKPRIPFRQSALTKVLKHVFEPSVDRACKMVVIACINPSIADVGPSKNTLRYAEMLRVMVPTTSAKVNQNHVDPMTWTDEQLKEWIIDKSDACSVGSAGVPWAQSLARLVRLPKAEFENKCPGMIGFSSEQVNSIRSKLWQMHLDSLHGSPGTSLDDPAGLDGANLRGQRPTSRMLTRELNDPTTVPLRKRLRPGMIVSWNRSPSSDAGASTSEGSGMAVILCPVQNLDGTFTDGAANVVNPTRSVETGTQARNSHGQGRYLCGQLTPGQVPESYELSLWHQIVIDVDAMEKEVIMEYDAQTRYYYVSL</sequence>